<keyword evidence="3" id="KW-1185">Reference proteome</keyword>
<evidence type="ECO:0000256" key="1">
    <source>
        <dbReference type="SAM" id="MobiDB-lite"/>
    </source>
</evidence>
<feature type="region of interest" description="Disordered" evidence="1">
    <location>
        <begin position="706"/>
        <end position="727"/>
    </location>
</feature>
<reference evidence="2 3" key="1">
    <citation type="submission" date="2022-09" db="EMBL/GenBank/DDBJ databases">
        <authorList>
            <person name="Palmer J.M."/>
        </authorList>
    </citation>
    <scope>NUCLEOTIDE SEQUENCE [LARGE SCALE GENOMIC DNA]</scope>
    <source>
        <strain evidence="2 3">DSM 7382</strain>
    </source>
</reference>
<evidence type="ECO:0000313" key="3">
    <source>
        <dbReference type="Proteomes" id="UP001385951"/>
    </source>
</evidence>
<sequence length="727" mass="83584">MPPKPTRTQRPKATAKRRTNKKPRQETQETDNPPQAKENPIPPQCYLAQVPLEILAEILSYTTSPRDILALARCSQYFCHTLVQPSSTFIWKHARARCLPTPIPDPLPNFTEASYASFIFDGGECEVCKEKTSRHLVSFTIRLRLCAKPSCRNSWREKHCMQIDPVTVKRYLPILTWLPPLENRDFTQHTLVALYMFRLSDWKAATDEYNKASLNEATMAQYNKDKEVLMKRLPIIFENGVALTKWKREREQGMSQMEAARKTRIREIATTNGWDEWNLMQSPAFSTLVRARYRCLEPLTDKDIEPIRHTLEPQIIEMGDRTKRQLKEQNLRKSREAIEAVYKRLRSIHPDKAFPALSEFRKLPTAELVQKGTVPITSQDLQKEPMNGMFVQDLEQWRAKAREAVGAMLGFPEWKNASKHKLHPVERLTARFKCKSCGNKEGREADWNGYGLDFKGACAHRCGHLSSKRQNKVVFEPENFEPDQKAAHAIQQILSQLDLQADDAKTLRCVIQNEPDILCHSCPRPIMMTYEEMLRHCKRHDEPIFEILKDLRVYEQHALQNTYPRGLRKRLLEPQQKSRRDLKIYGCRHCLLDWKSDAQTSESSIPALAIVVDDAEPSLQPPSEPAADSVPQAIPTEALAEPCSTSEETKPGNKRKNANKSHKKTRKPVVFTFDGLRSHVKEKHGIIWVGDEDVYVDDSLVPFPAVKPSSPESAESENERMSMRCSF</sequence>
<gene>
    <name evidence="2" type="ORF">QCA50_020246</name>
</gene>
<feature type="region of interest" description="Disordered" evidence="1">
    <location>
        <begin position="638"/>
        <end position="666"/>
    </location>
</feature>
<dbReference type="EMBL" id="JASBNA010000104">
    <property type="protein sequence ID" value="KAK7676778.1"/>
    <property type="molecule type" value="Genomic_DNA"/>
</dbReference>
<accession>A0AAW0F8C0</accession>
<dbReference type="InterPro" id="IPR036047">
    <property type="entry name" value="F-box-like_dom_sf"/>
</dbReference>
<feature type="compositionally biased region" description="Basic residues" evidence="1">
    <location>
        <begin position="652"/>
        <end position="666"/>
    </location>
</feature>
<feature type="compositionally biased region" description="Basic and acidic residues" evidence="1">
    <location>
        <begin position="717"/>
        <end position="727"/>
    </location>
</feature>
<organism evidence="2 3">
    <name type="scientific">Cerrena zonata</name>
    <dbReference type="NCBI Taxonomy" id="2478898"/>
    <lineage>
        <taxon>Eukaryota</taxon>
        <taxon>Fungi</taxon>
        <taxon>Dikarya</taxon>
        <taxon>Basidiomycota</taxon>
        <taxon>Agaricomycotina</taxon>
        <taxon>Agaricomycetes</taxon>
        <taxon>Polyporales</taxon>
        <taxon>Cerrenaceae</taxon>
        <taxon>Cerrena</taxon>
    </lineage>
</organism>
<comment type="caution">
    <text evidence="2">The sequence shown here is derived from an EMBL/GenBank/DDBJ whole genome shotgun (WGS) entry which is preliminary data.</text>
</comment>
<name>A0AAW0F8C0_9APHY</name>
<dbReference type="SUPFAM" id="SSF81383">
    <property type="entry name" value="F-box domain"/>
    <property type="match status" value="1"/>
</dbReference>
<evidence type="ECO:0000313" key="2">
    <source>
        <dbReference type="EMBL" id="KAK7676778.1"/>
    </source>
</evidence>
<feature type="compositionally biased region" description="Basic residues" evidence="1">
    <location>
        <begin position="7"/>
        <end position="22"/>
    </location>
</feature>
<evidence type="ECO:0008006" key="4">
    <source>
        <dbReference type="Google" id="ProtNLM"/>
    </source>
</evidence>
<feature type="region of interest" description="Disordered" evidence="1">
    <location>
        <begin position="1"/>
        <end position="42"/>
    </location>
</feature>
<proteinExistence type="predicted"/>
<protein>
    <recommendedName>
        <fullName evidence="4">F-box domain-containing protein</fullName>
    </recommendedName>
</protein>
<dbReference type="Proteomes" id="UP001385951">
    <property type="component" value="Unassembled WGS sequence"/>
</dbReference>
<dbReference type="AlphaFoldDB" id="A0AAW0F8C0"/>